<name>A0A810PM50_9FIRM</name>
<protein>
    <submittedName>
        <fullName evidence="1">Uncharacterized protein</fullName>
    </submittedName>
</protein>
<accession>A0A810PM50</accession>
<sequence length="60" mass="6313">MRIATAGVRTGFAMTGFLQGVWCKSGRRAGGSPPYGGLQRCGRRADVGIGPYGWILDVAI</sequence>
<organism evidence="1 2">
    <name type="scientific">Vescimonas fastidiosa</name>
    <dbReference type="NCBI Taxonomy" id="2714353"/>
    <lineage>
        <taxon>Bacteria</taxon>
        <taxon>Bacillati</taxon>
        <taxon>Bacillota</taxon>
        <taxon>Clostridia</taxon>
        <taxon>Eubacteriales</taxon>
        <taxon>Oscillospiraceae</taxon>
        <taxon>Vescimonas</taxon>
    </lineage>
</organism>
<gene>
    <name evidence="1" type="ORF">MM35RIKEN_02310</name>
</gene>
<reference evidence="1" key="1">
    <citation type="submission" date="2020-09" db="EMBL/GenBank/DDBJ databases">
        <title>New species isolated from human feces.</title>
        <authorList>
            <person name="Kitahara M."/>
            <person name="Shigeno Y."/>
            <person name="Shime M."/>
            <person name="Matsumoto Y."/>
            <person name="Nakamura S."/>
            <person name="Motooka D."/>
            <person name="Fukuoka S."/>
            <person name="Nishikawa H."/>
            <person name="Benno Y."/>
        </authorList>
    </citation>
    <scope>NUCLEOTIDE SEQUENCE</scope>
    <source>
        <strain evidence="1">MM35</strain>
    </source>
</reference>
<keyword evidence="2" id="KW-1185">Reference proteome</keyword>
<evidence type="ECO:0000313" key="1">
    <source>
        <dbReference type="EMBL" id="BCK78039.1"/>
    </source>
</evidence>
<dbReference type="KEGG" id="vfa:MM35RIKEN_02310"/>
<evidence type="ECO:0000313" key="2">
    <source>
        <dbReference type="Proteomes" id="UP000681343"/>
    </source>
</evidence>
<dbReference type="EMBL" id="AP023415">
    <property type="protein sequence ID" value="BCK78039.1"/>
    <property type="molecule type" value="Genomic_DNA"/>
</dbReference>
<dbReference type="AlphaFoldDB" id="A0A810PM50"/>
<proteinExistence type="predicted"/>
<dbReference type="Proteomes" id="UP000681343">
    <property type="component" value="Chromosome"/>
</dbReference>